<dbReference type="InterPro" id="IPR029026">
    <property type="entry name" value="tRNA_m1G_MTases_N"/>
</dbReference>
<reference evidence="8" key="1">
    <citation type="journal article" date="2022" name="Cell">
        <title>Repeat-based holocentromeres influence genome architecture and karyotype evolution.</title>
        <authorList>
            <person name="Hofstatter P.G."/>
            <person name="Thangavel G."/>
            <person name="Lux T."/>
            <person name="Neumann P."/>
            <person name="Vondrak T."/>
            <person name="Novak P."/>
            <person name="Zhang M."/>
            <person name="Costa L."/>
            <person name="Castellani M."/>
            <person name="Scott A."/>
            <person name="Toegelov H."/>
            <person name="Fuchs J."/>
            <person name="Mata-Sucre Y."/>
            <person name="Dias Y."/>
            <person name="Vanzela A.L.L."/>
            <person name="Huettel B."/>
            <person name="Almeida C.C.S."/>
            <person name="Simkova H."/>
            <person name="Souza G."/>
            <person name="Pedrosa-Harand A."/>
            <person name="Macas J."/>
            <person name="Mayer K.F.X."/>
            <person name="Houben A."/>
            <person name="Marques A."/>
        </authorList>
    </citation>
    <scope>NUCLEOTIDE SEQUENCE</scope>
    <source>
        <strain evidence="8">RhyBre1mFocal</strain>
    </source>
</reference>
<accession>A0A9Q0CP60</accession>
<comment type="caution">
    <text evidence="8">The sequence shown here is derived from an EMBL/GenBank/DDBJ whole genome shotgun (WGS) entry which is preliminary data.</text>
</comment>
<dbReference type="SUPFAM" id="SSF75217">
    <property type="entry name" value="alpha/beta knot"/>
    <property type="match status" value="1"/>
</dbReference>
<dbReference type="Gene3D" id="3.40.1280.10">
    <property type="match status" value="1"/>
</dbReference>
<dbReference type="InterPro" id="IPR033671">
    <property type="entry name" value="TrmH"/>
</dbReference>
<name>A0A9Q0CP60_9POAL</name>
<evidence type="ECO:0000256" key="3">
    <source>
        <dbReference type="ARBA" id="ARBA00022679"/>
    </source>
</evidence>
<dbReference type="AlphaFoldDB" id="A0A9Q0CP60"/>
<dbReference type="OrthoDB" id="241340at2759"/>
<evidence type="ECO:0000256" key="2">
    <source>
        <dbReference type="ARBA" id="ARBA00022603"/>
    </source>
</evidence>
<dbReference type="InterPro" id="IPR029028">
    <property type="entry name" value="Alpha/beta_knot_MTases"/>
</dbReference>
<dbReference type="PANTHER" id="PTHR43453">
    <property type="entry name" value="RRNA METHYLASE-LIKE"/>
    <property type="match status" value="1"/>
</dbReference>
<keyword evidence="5" id="KW-0819">tRNA processing</keyword>
<dbReference type="Pfam" id="PF00588">
    <property type="entry name" value="SpoU_methylase"/>
    <property type="match status" value="1"/>
</dbReference>
<dbReference type="CDD" id="cd18092">
    <property type="entry name" value="SpoU-like_TrmH"/>
    <property type="match status" value="1"/>
</dbReference>
<evidence type="ECO:0000256" key="5">
    <source>
        <dbReference type="ARBA" id="ARBA00022694"/>
    </source>
</evidence>
<dbReference type="GO" id="GO:0002938">
    <property type="term" value="P:tRNA guanine ribose methylation"/>
    <property type="evidence" value="ECO:0007669"/>
    <property type="project" value="TreeGrafter"/>
</dbReference>
<dbReference type="GO" id="GO:0000049">
    <property type="term" value="F:tRNA binding"/>
    <property type="evidence" value="ECO:0007669"/>
    <property type="project" value="UniProtKB-KW"/>
</dbReference>
<proteinExistence type="inferred from homology"/>
<keyword evidence="6" id="KW-0694">RNA-binding</keyword>
<keyword evidence="3" id="KW-0808">Transferase</keyword>
<organism evidence="8 9">
    <name type="scientific">Rhynchospora breviuscula</name>
    <dbReference type="NCBI Taxonomy" id="2022672"/>
    <lineage>
        <taxon>Eukaryota</taxon>
        <taxon>Viridiplantae</taxon>
        <taxon>Streptophyta</taxon>
        <taxon>Embryophyta</taxon>
        <taxon>Tracheophyta</taxon>
        <taxon>Spermatophyta</taxon>
        <taxon>Magnoliopsida</taxon>
        <taxon>Liliopsida</taxon>
        <taxon>Poales</taxon>
        <taxon>Cyperaceae</taxon>
        <taxon>Cyperoideae</taxon>
        <taxon>Rhynchosporeae</taxon>
        <taxon>Rhynchospora</taxon>
    </lineage>
</organism>
<dbReference type="Proteomes" id="UP001151287">
    <property type="component" value="Unassembled WGS sequence"/>
</dbReference>
<gene>
    <name evidence="8" type="ORF">LUZ63_006037</name>
</gene>
<keyword evidence="1" id="KW-0820">tRNA-binding</keyword>
<evidence type="ECO:0000256" key="1">
    <source>
        <dbReference type="ARBA" id="ARBA00022555"/>
    </source>
</evidence>
<evidence type="ECO:0000256" key="4">
    <source>
        <dbReference type="ARBA" id="ARBA00022691"/>
    </source>
</evidence>
<dbReference type="HAMAP" id="MF_02060">
    <property type="entry name" value="tRNA_methyltr_TrmH"/>
    <property type="match status" value="1"/>
</dbReference>
<evidence type="ECO:0000256" key="6">
    <source>
        <dbReference type="ARBA" id="ARBA00022884"/>
    </source>
</evidence>
<dbReference type="FunFam" id="3.40.1280.10:FF:000016">
    <property type="entry name" value="rRNA methylase-like protein"/>
    <property type="match status" value="1"/>
</dbReference>
<sequence length="361" mass="40286">MSTSKTLTFSSLAIQKTLKSPSPPFHHITSFSSPFLHFPFLPQRSTSALHGHKPPGASFSTNLAFDSSIDSQEDTVAQILSKPDRIERLMKMQRLKEPGQEDGVTGAGACARRWFPYLDLFRSGEIEVSSKEIIDVLDPYIMEARKERIQRAVSNRTYSLCLVVEGLTDFGNVSAAFRSADALGVQSVHVISCDSSKRYRDNRHVSMGSEKWLDIELWDSPAECFTALNKRGYRIATTCLGPNSVSVYELDWSQPTAIVVGNENMGISDEAIRLSDLHCSIPMRGMIDSFNVSVASGILMHHAVCDRTSRLGRHGDLAPEESQILLAEFYLRHRESTIGILHEYAKRKGHNNVHSFNFGHL</sequence>
<dbReference type="PANTHER" id="PTHR43453:SF1">
    <property type="entry name" value="TRNA_RRNA METHYLTRANSFERASE SPOU TYPE DOMAIN-CONTAINING PROTEIN"/>
    <property type="match status" value="1"/>
</dbReference>
<protein>
    <recommendedName>
        <fullName evidence="7">tRNA/rRNA methyltransferase SpoU type domain-containing protein</fullName>
    </recommendedName>
</protein>
<evidence type="ECO:0000313" key="9">
    <source>
        <dbReference type="Proteomes" id="UP001151287"/>
    </source>
</evidence>
<dbReference type="EMBL" id="JAMQYH010000002">
    <property type="protein sequence ID" value="KAJ1697525.1"/>
    <property type="molecule type" value="Genomic_DNA"/>
</dbReference>
<keyword evidence="2" id="KW-0489">Methyltransferase</keyword>
<keyword evidence="4" id="KW-0949">S-adenosyl-L-methionine</keyword>
<dbReference type="InterPro" id="IPR001537">
    <property type="entry name" value="SpoU_MeTrfase"/>
</dbReference>
<dbReference type="GO" id="GO:0008173">
    <property type="term" value="F:RNA methyltransferase activity"/>
    <property type="evidence" value="ECO:0007669"/>
    <property type="project" value="InterPro"/>
</dbReference>
<feature type="domain" description="tRNA/rRNA methyltransferase SpoU type" evidence="7">
    <location>
        <begin position="160"/>
        <end position="301"/>
    </location>
</feature>
<keyword evidence="9" id="KW-1185">Reference proteome</keyword>
<evidence type="ECO:0000313" key="8">
    <source>
        <dbReference type="EMBL" id="KAJ1697525.1"/>
    </source>
</evidence>
<evidence type="ECO:0000259" key="7">
    <source>
        <dbReference type="Pfam" id="PF00588"/>
    </source>
</evidence>